<reference evidence="1 2" key="1">
    <citation type="submission" date="2013-07" db="EMBL/GenBank/DDBJ databases">
        <title>Isolation of Lactococcus garvieae strain TRF1 from the fecal material of a timber rattlesnake.</title>
        <authorList>
            <person name="McLaughlin R.W."/>
            <person name="Cochran P.A."/>
            <person name="Dowd S.E."/>
        </authorList>
    </citation>
    <scope>NUCLEOTIDE SEQUENCE [LARGE SCALE GENOMIC DNA]</scope>
    <source>
        <strain evidence="1 2">TRF1</strain>
    </source>
</reference>
<evidence type="ECO:0000313" key="2">
    <source>
        <dbReference type="Proteomes" id="UP000018692"/>
    </source>
</evidence>
<dbReference type="EMBL" id="AVFE01000037">
    <property type="protein sequence ID" value="ETD04176.1"/>
    <property type="molecule type" value="Genomic_DNA"/>
</dbReference>
<organism evidence="1 2">
    <name type="scientific">Lactococcus garvieae TRF1</name>
    <dbReference type="NCBI Taxonomy" id="1380772"/>
    <lineage>
        <taxon>Bacteria</taxon>
        <taxon>Bacillati</taxon>
        <taxon>Bacillota</taxon>
        <taxon>Bacilli</taxon>
        <taxon>Lactobacillales</taxon>
        <taxon>Streptococcaceae</taxon>
        <taxon>Lactococcus</taxon>
    </lineage>
</organism>
<protein>
    <submittedName>
        <fullName evidence="1">Uncharacterized protein</fullName>
    </submittedName>
</protein>
<proteinExistence type="predicted"/>
<dbReference type="Proteomes" id="UP000018692">
    <property type="component" value="Unassembled WGS sequence"/>
</dbReference>
<gene>
    <name evidence="1" type="ORF">N568_0109355</name>
</gene>
<sequence>MSYELPLDELLDSLSKEGVDTSQLNIVEEKL</sequence>
<comment type="caution">
    <text evidence="1">The sequence shown here is derived from an EMBL/GenBank/DDBJ whole genome shotgun (WGS) entry which is preliminary data.</text>
</comment>
<evidence type="ECO:0000313" key="1">
    <source>
        <dbReference type="EMBL" id="ETD04176.1"/>
    </source>
</evidence>
<name>V8APS4_9LACT</name>
<dbReference type="AlphaFoldDB" id="V8APS4"/>
<accession>V8APS4</accession>